<reference evidence="3" key="1">
    <citation type="journal article" date="2014" name="Int. J. Syst. Evol. Microbiol.">
        <title>Complete genome sequence of Corynebacterium casei LMG S-19264T (=DSM 44701T), isolated from a smear-ripened cheese.</title>
        <authorList>
            <consortium name="US DOE Joint Genome Institute (JGI-PGF)"/>
            <person name="Walter F."/>
            <person name="Albersmeier A."/>
            <person name="Kalinowski J."/>
            <person name="Ruckert C."/>
        </authorList>
    </citation>
    <scope>NUCLEOTIDE SEQUENCE</scope>
    <source>
        <strain evidence="3">CCM 7086</strain>
    </source>
</reference>
<evidence type="ECO:0000313" key="3">
    <source>
        <dbReference type="EMBL" id="GGC06583.1"/>
    </source>
</evidence>
<evidence type="ECO:0000256" key="2">
    <source>
        <dbReference type="SAM" id="SignalP"/>
    </source>
</evidence>
<protein>
    <submittedName>
        <fullName evidence="3">Uncharacterized protein</fullName>
    </submittedName>
</protein>
<accession>A0A8J2XX75</accession>
<organism evidence="3 4">
    <name type="scientific">Oxalicibacterium flavum</name>
    <dbReference type="NCBI Taxonomy" id="179467"/>
    <lineage>
        <taxon>Bacteria</taxon>
        <taxon>Pseudomonadati</taxon>
        <taxon>Pseudomonadota</taxon>
        <taxon>Betaproteobacteria</taxon>
        <taxon>Burkholderiales</taxon>
        <taxon>Oxalobacteraceae</taxon>
        <taxon>Oxalicibacterium</taxon>
    </lineage>
</organism>
<feature type="signal peptide" evidence="2">
    <location>
        <begin position="1"/>
        <end position="18"/>
    </location>
</feature>
<reference evidence="3" key="2">
    <citation type="submission" date="2020-09" db="EMBL/GenBank/DDBJ databases">
        <authorList>
            <person name="Sun Q."/>
            <person name="Sedlacek I."/>
        </authorList>
    </citation>
    <scope>NUCLEOTIDE SEQUENCE</scope>
    <source>
        <strain evidence="3">CCM 7086</strain>
    </source>
</reference>
<feature type="compositionally biased region" description="Basic and acidic residues" evidence="1">
    <location>
        <begin position="18"/>
        <end position="31"/>
    </location>
</feature>
<sequence>MKHTLLALFAVVALSAHAHDHEHDKDHEKQTIARHQAMADAHTAAAQCLRDGKGEKACHAELAAACKGLALGSRCGMRHSH</sequence>
<dbReference type="EMBL" id="BMCG01000003">
    <property type="protein sequence ID" value="GGC06583.1"/>
    <property type="molecule type" value="Genomic_DNA"/>
</dbReference>
<dbReference type="Proteomes" id="UP000620266">
    <property type="component" value="Unassembled WGS sequence"/>
</dbReference>
<dbReference type="RefSeq" id="WP_188395586.1">
    <property type="nucleotide sequence ID" value="NZ_BMCG01000003.1"/>
</dbReference>
<comment type="caution">
    <text evidence="3">The sequence shown here is derived from an EMBL/GenBank/DDBJ whole genome shotgun (WGS) entry which is preliminary data.</text>
</comment>
<keyword evidence="2" id="KW-0732">Signal</keyword>
<evidence type="ECO:0000256" key="1">
    <source>
        <dbReference type="SAM" id="MobiDB-lite"/>
    </source>
</evidence>
<gene>
    <name evidence="3" type="ORF">GCM10007205_14730</name>
</gene>
<proteinExistence type="predicted"/>
<feature type="chain" id="PRO_5035326192" evidence="2">
    <location>
        <begin position="19"/>
        <end position="81"/>
    </location>
</feature>
<name>A0A8J2XX75_9BURK</name>
<feature type="region of interest" description="Disordered" evidence="1">
    <location>
        <begin position="18"/>
        <end position="38"/>
    </location>
</feature>
<evidence type="ECO:0000313" key="4">
    <source>
        <dbReference type="Proteomes" id="UP000620266"/>
    </source>
</evidence>
<dbReference type="AlphaFoldDB" id="A0A8J2XX75"/>
<keyword evidence="4" id="KW-1185">Reference proteome</keyword>